<reference evidence="2" key="1">
    <citation type="submission" date="2016-11" db="EMBL/GenBank/DDBJ databases">
        <authorList>
            <person name="Varghese N."/>
            <person name="Submissions S."/>
        </authorList>
    </citation>
    <scope>NUCLEOTIDE SEQUENCE [LARGE SCALE GENOMIC DNA]</scope>
    <source>
        <strain evidence="2">DSM 19514</strain>
    </source>
</reference>
<gene>
    <name evidence="1" type="ORF">SAMN02745225_01599</name>
</gene>
<dbReference type="AlphaFoldDB" id="A0A1M4W9A1"/>
<dbReference type="Pfam" id="PF06289">
    <property type="entry name" value="FlbD"/>
    <property type="match status" value="1"/>
</dbReference>
<sequence length="86" mass="9255">MIKVTRLSGECLTLNSDLIEKVEATPDSVIALTNGSNFVVKESVDEIVELVISFKARVLRTVAKLELAEGGGQPNLHLLSHPNGEV</sequence>
<dbReference type="PANTHER" id="PTHR39185:SF1">
    <property type="entry name" value="SWARMING MOTILITY PROTEIN SWRD"/>
    <property type="match status" value="1"/>
</dbReference>
<name>A0A1M4W9A1_9ACTN</name>
<protein>
    <submittedName>
        <fullName evidence="1">Flagellar protein FlbD</fullName>
    </submittedName>
</protein>
<keyword evidence="1" id="KW-0966">Cell projection</keyword>
<proteinExistence type="predicted"/>
<dbReference type="Proteomes" id="UP000184295">
    <property type="component" value="Unassembled WGS sequence"/>
</dbReference>
<dbReference type="PANTHER" id="PTHR39185">
    <property type="entry name" value="SWARMING MOTILITY PROTEIN SWRD"/>
    <property type="match status" value="1"/>
</dbReference>
<evidence type="ECO:0000313" key="1">
    <source>
        <dbReference type="EMBL" id="SHE77841.1"/>
    </source>
</evidence>
<dbReference type="RefSeq" id="WP_072791079.1">
    <property type="nucleotide sequence ID" value="NZ_FQUL01000023.1"/>
</dbReference>
<keyword evidence="2" id="KW-1185">Reference proteome</keyword>
<dbReference type="STRING" id="1121881.SAMN02745225_01599"/>
<keyword evidence="1" id="KW-0969">Cilium</keyword>
<accession>A0A1M4W9A1</accession>
<evidence type="ECO:0000313" key="2">
    <source>
        <dbReference type="Proteomes" id="UP000184295"/>
    </source>
</evidence>
<dbReference type="InterPro" id="IPR009384">
    <property type="entry name" value="SwrD-like"/>
</dbReference>
<dbReference type="EMBL" id="FQUL01000023">
    <property type="protein sequence ID" value="SHE77841.1"/>
    <property type="molecule type" value="Genomic_DNA"/>
</dbReference>
<keyword evidence="1" id="KW-0282">Flagellum</keyword>
<organism evidence="1 2">
    <name type="scientific">Ferrithrix thermotolerans DSM 19514</name>
    <dbReference type="NCBI Taxonomy" id="1121881"/>
    <lineage>
        <taxon>Bacteria</taxon>
        <taxon>Bacillati</taxon>
        <taxon>Actinomycetota</taxon>
        <taxon>Acidimicrobiia</taxon>
        <taxon>Acidimicrobiales</taxon>
        <taxon>Acidimicrobiaceae</taxon>
        <taxon>Ferrithrix</taxon>
    </lineage>
</organism>
<dbReference type="OrthoDB" id="9799862at2"/>